<organism evidence="6 7">
    <name type="scientific">Skeletonema marinoi</name>
    <dbReference type="NCBI Taxonomy" id="267567"/>
    <lineage>
        <taxon>Eukaryota</taxon>
        <taxon>Sar</taxon>
        <taxon>Stramenopiles</taxon>
        <taxon>Ochrophyta</taxon>
        <taxon>Bacillariophyta</taxon>
        <taxon>Coscinodiscophyceae</taxon>
        <taxon>Thalassiosirophycidae</taxon>
        <taxon>Thalassiosirales</taxon>
        <taxon>Skeletonemataceae</taxon>
        <taxon>Skeletonema</taxon>
        <taxon>Skeletonema marinoi-dohrnii complex</taxon>
    </lineage>
</organism>
<keyword evidence="7" id="KW-1185">Reference proteome</keyword>
<dbReference type="Pfam" id="PF08238">
    <property type="entry name" value="Sel1"/>
    <property type="match status" value="2"/>
</dbReference>
<dbReference type="SMART" id="SM00671">
    <property type="entry name" value="SEL1"/>
    <property type="match status" value="2"/>
</dbReference>
<evidence type="ECO:0000256" key="3">
    <source>
        <dbReference type="ARBA" id="ARBA00022833"/>
    </source>
</evidence>
<dbReference type="AlphaFoldDB" id="A0AAD8Y8J7"/>
<name>A0AAD8Y8J7_9STRA</name>
<dbReference type="SUPFAM" id="SSF81901">
    <property type="entry name" value="HCP-like"/>
    <property type="match status" value="1"/>
</dbReference>
<dbReference type="Gene3D" id="6.10.140.2220">
    <property type="match status" value="1"/>
</dbReference>
<accession>A0AAD8Y8J7</accession>
<evidence type="ECO:0000256" key="4">
    <source>
        <dbReference type="PROSITE-ProRule" id="PRU00134"/>
    </source>
</evidence>
<dbReference type="GO" id="GO:0008270">
    <property type="term" value="F:zinc ion binding"/>
    <property type="evidence" value="ECO:0007669"/>
    <property type="project" value="UniProtKB-KW"/>
</dbReference>
<keyword evidence="3" id="KW-0862">Zinc</keyword>
<sequence length="248" mass="27944">MTCCASCGIAENDGIKLKTCTACKSVRYCSIKCQKDHRPHHKRECKKRAAESRDEVLFRQPESSHLGDCEICCQPLLLDERKSTLMPCCSKMVCNSCDMRNRMTEVDRAPSPGVSTLASILTQSESAETNPFHDIARLFESMPRAELRCPFCRQPRSLNNQKEIEKIFMKRIEVNDPVAMCKMGKQRHREGDCSTAFEWYTKAAGLGDTAAHYLLSCLFLNGEGVEKDKKKSIYHMEQAAIGGHPSAR</sequence>
<dbReference type="InterPro" id="IPR002893">
    <property type="entry name" value="Znf_MYND"/>
</dbReference>
<feature type="non-terminal residue" evidence="6">
    <location>
        <position position="248"/>
    </location>
</feature>
<evidence type="ECO:0000256" key="2">
    <source>
        <dbReference type="ARBA" id="ARBA00022771"/>
    </source>
</evidence>
<dbReference type="PROSITE" id="PS50865">
    <property type="entry name" value="ZF_MYND_2"/>
    <property type="match status" value="1"/>
</dbReference>
<reference evidence="6" key="1">
    <citation type="submission" date="2023-06" db="EMBL/GenBank/DDBJ databases">
        <title>Survivors Of The Sea: Transcriptome response of Skeletonema marinoi to long-term dormancy.</title>
        <authorList>
            <person name="Pinder M.I.M."/>
            <person name="Kourtchenko O."/>
            <person name="Robertson E.K."/>
            <person name="Larsson T."/>
            <person name="Maumus F."/>
            <person name="Osuna-Cruz C.M."/>
            <person name="Vancaester E."/>
            <person name="Stenow R."/>
            <person name="Vandepoele K."/>
            <person name="Ploug H."/>
            <person name="Bruchert V."/>
            <person name="Godhe A."/>
            <person name="Topel M."/>
        </authorList>
    </citation>
    <scope>NUCLEOTIDE SEQUENCE</scope>
    <source>
        <strain evidence="6">R05AC</strain>
    </source>
</reference>
<comment type="caution">
    <text evidence="6">The sequence shown here is derived from an EMBL/GenBank/DDBJ whole genome shotgun (WGS) entry which is preliminary data.</text>
</comment>
<keyword evidence="2 4" id="KW-0863">Zinc-finger</keyword>
<proteinExistence type="predicted"/>
<dbReference type="InterPro" id="IPR006597">
    <property type="entry name" value="Sel1-like"/>
</dbReference>
<keyword evidence="1" id="KW-0479">Metal-binding</keyword>
<evidence type="ECO:0000313" key="6">
    <source>
        <dbReference type="EMBL" id="KAK1740510.1"/>
    </source>
</evidence>
<evidence type="ECO:0000259" key="5">
    <source>
        <dbReference type="PROSITE" id="PS50865"/>
    </source>
</evidence>
<dbReference type="EMBL" id="JATAAI010000015">
    <property type="protein sequence ID" value="KAK1740510.1"/>
    <property type="molecule type" value="Genomic_DNA"/>
</dbReference>
<dbReference type="InterPro" id="IPR011990">
    <property type="entry name" value="TPR-like_helical_dom_sf"/>
</dbReference>
<feature type="domain" description="MYND-type" evidence="5">
    <location>
        <begin position="4"/>
        <end position="45"/>
    </location>
</feature>
<dbReference type="Proteomes" id="UP001224775">
    <property type="component" value="Unassembled WGS sequence"/>
</dbReference>
<dbReference type="Pfam" id="PF01753">
    <property type="entry name" value="zf-MYND"/>
    <property type="match status" value="1"/>
</dbReference>
<evidence type="ECO:0000256" key="1">
    <source>
        <dbReference type="ARBA" id="ARBA00022723"/>
    </source>
</evidence>
<evidence type="ECO:0000313" key="7">
    <source>
        <dbReference type="Proteomes" id="UP001224775"/>
    </source>
</evidence>
<dbReference type="Gene3D" id="1.25.40.10">
    <property type="entry name" value="Tetratricopeptide repeat domain"/>
    <property type="match status" value="1"/>
</dbReference>
<dbReference type="SUPFAM" id="SSF144232">
    <property type="entry name" value="HIT/MYND zinc finger-like"/>
    <property type="match status" value="1"/>
</dbReference>
<gene>
    <name evidence="6" type="ORF">QTG54_008605</name>
</gene>
<protein>
    <recommendedName>
        <fullName evidence="5">MYND-type domain-containing protein</fullName>
    </recommendedName>
</protein>